<dbReference type="PANTHER" id="PTHR24320">
    <property type="entry name" value="RETINOL DEHYDROGENASE"/>
    <property type="match status" value="1"/>
</dbReference>
<dbReference type="PRINTS" id="PR00080">
    <property type="entry name" value="SDRFAMILY"/>
</dbReference>
<evidence type="ECO:0000313" key="5">
    <source>
        <dbReference type="Proteomes" id="UP001239445"/>
    </source>
</evidence>
<evidence type="ECO:0000256" key="3">
    <source>
        <dbReference type="RuleBase" id="RU000363"/>
    </source>
</evidence>
<evidence type="ECO:0008006" key="6">
    <source>
        <dbReference type="Google" id="ProtNLM"/>
    </source>
</evidence>
<accession>A0AAJ0BCT4</accession>
<evidence type="ECO:0000313" key="4">
    <source>
        <dbReference type="EMBL" id="KAK1755930.1"/>
    </source>
</evidence>
<reference evidence="4" key="1">
    <citation type="submission" date="2023-06" db="EMBL/GenBank/DDBJ databases">
        <title>Genome-scale phylogeny and comparative genomics of the fungal order Sordariales.</title>
        <authorList>
            <consortium name="Lawrence Berkeley National Laboratory"/>
            <person name="Hensen N."/>
            <person name="Bonometti L."/>
            <person name="Westerberg I."/>
            <person name="Brannstrom I.O."/>
            <person name="Guillou S."/>
            <person name="Cros-Aarteil S."/>
            <person name="Calhoun S."/>
            <person name="Haridas S."/>
            <person name="Kuo A."/>
            <person name="Mondo S."/>
            <person name="Pangilinan J."/>
            <person name="Riley R."/>
            <person name="Labutti K."/>
            <person name="Andreopoulos B."/>
            <person name="Lipzen A."/>
            <person name="Chen C."/>
            <person name="Yanf M."/>
            <person name="Daum C."/>
            <person name="Ng V."/>
            <person name="Clum A."/>
            <person name="Steindorff A."/>
            <person name="Ohm R."/>
            <person name="Martin F."/>
            <person name="Silar P."/>
            <person name="Natvig D."/>
            <person name="Lalanne C."/>
            <person name="Gautier V."/>
            <person name="Ament-Velasquez S.L."/>
            <person name="Kruys A."/>
            <person name="Hutchinson M.I."/>
            <person name="Powell A.J."/>
            <person name="Barry K."/>
            <person name="Miller A.N."/>
            <person name="Grigoriev I.V."/>
            <person name="Debuchy R."/>
            <person name="Gladieux P."/>
            <person name="Thoren M.H."/>
            <person name="Johannesson H."/>
        </authorList>
    </citation>
    <scope>NUCLEOTIDE SEQUENCE</scope>
    <source>
        <strain evidence="4">PSN4</strain>
    </source>
</reference>
<sequence>MITFGFETEGIDVVRHFSDNVAGRIFAITGTSAGGIGAETAISLAHGNPSQIILLGRNQSRIDPVIASIAAINPSVTVKFVPVDLSSLASTRAAAATILADASIPHIDVLINNAAVMACPLTRTTDGFELQLAAAHIGHFLLTNLLLSKISVSGGARIVTVSSVANTYSDIRLDDPNYVLRPDEYSEFGAYGQAKTANVLFTTELRRRLAGRGITAYSLHPGGVASNLGQYMTPEVKAQAMKKVAESGKPLRHKNLQQGCSTTLRAALDASLDGHDGFYLNDCQVTSDKEWLAPWAVDEENARKCWEMTEELVGEKFL</sequence>
<dbReference type="SUPFAM" id="SSF51735">
    <property type="entry name" value="NAD(P)-binding Rossmann-fold domains"/>
    <property type="match status" value="1"/>
</dbReference>
<organism evidence="4 5">
    <name type="scientific">Echria macrotheca</name>
    <dbReference type="NCBI Taxonomy" id="438768"/>
    <lineage>
        <taxon>Eukaryota</taxon>
        <taxon>Fungi</taxon>
        <taxon>Dikarya</taxon>
        <taxon>Ascomycota</taxon>
        <taxon>Pezizomycotina</taxon>
        <taxon>Sordariomycetes</taxon>
        <taxon>Sordariomycetidae</taxon>
        <taxon>Sordariales</taxon>
        <taxon>Schizotheciaceae</taxon>
        <taxon>Echria</taxon>
    </lineage>
</organism>
<protein>
    <recommendedName>
        <fullName evidence="6">Short-chain dehydrogenase</fullName>
    </recommendedName>
</protein>
<keyword evidence="5" id="KW-1185">Reference proteome</keyword>
<keyword evidence="2" id="KW-0560">Oxidoreductase</keyword>
<gene>
    <name evidence="4" type="ORF">QBC47DRAFT_460854</name>
</gene>
<dbReference type="GO" id="GO:0016491">
    <property type="term" value="F:oxidoreductase activity"/>
    <property type="evidence" value="ECO:0007669"/>
    <property type="project" value="UniProtKB-KW"/>
</dbReference>
<evidence type="ECO:0000256" key="1">
    <source>
        <dbReference type="ARBA" id="ARBA00006484"/>
    </source>
</evidence>
<dbReference type="AlphaFoldDB" id="A0AAJ0BCT4"/>
<dbReference type="PRINTS" id="PR00081">
    <property type="entry name" value="GDHRDH"/>
</dbReference>
<dbReference type="Proteomes" id="UP001239445">
    <property type="component" value="Unassembled WGS sequence"/>
</dbReference>
<dbReference type="InterPro" id="IPR036291">
    <property type="entry name" value="NAD(P)-bd_dom_sf"/>
</dbReference>
<comment type="similarity">
    <text evidence="1 3">Belongs to the short-chain dehydrogenases/reductases (SDR) family.</text>
</comment>
<dbReference type="InterPro" id="IPR002347">
    <property type="entry name" value="SDR_fam"/>
</dbReference>
<evidence type="ECO:0000256" key="2">
    <source>
        <dbReference type="ARBA" id="ARBA00023002"/>
    </source>
</evidence>
<name>A0AAJ0BCT4_9PEZI</name>
<dbReference type="PANTHER" id="PTHR24320:SF283">
    <property type="entry name" value="RETINOL DEHYDROGENASE 11"/>
    <property type="match status" value="1"/>
</dbReference>
<dbReference type="Gene3D" id="3.40.50.720">
    <property type="entry name" value="NAD(P)-binding Rossmann-like Domain"/>
    <property type="match status" value="1"/>
</dbReference>
<proteinExistence type="inferred from homology"/>
<dbReference type="Pfam" id="PF00106">
    <property type="entry name" value="adh_short"/>
    <property type="match status" value="1"/>
</dbReference>
<comment type="caution">
    <text evidence="4">The sequence shown here is derived from an EMBL/GenBank/DDBJ whole genome shotgun (WGS) entry which is preliminary data.</text>
</comment>
<dbReference type="EMBL" id="MU839833">
    <property type="protein sequence ID" value="KAK1755930.1"/>
    <property type="molecule type" value="Genomic_DNA"/>
</dbReference>